<name>D9SHV2_GALCS</name>
<dbReference type="KEGG" id="gca:Galf_2036"/>
<dbReference type="InterPro" id="IPR010260">
    <property type="entry name" value="AlpA"/>
</dbReference>
<accession>D9SHV2</accession>
<keyword evidence="2" id="KW-1185">Reference proteome</keyword>
<dbReference type="AlphaFoldDB" id="D9SHV2"/>
<dbReference type="PANTHER" id="PTHR36154">
    <property type="entry name" value="DNA-BINDING TRANSCRIPTIONAL ACTIVATOR ALPA"/>
    <property type="match status" value="1"/>
</dbReference>
<evidence type="ECO:0000313" key="1">
    <source>
        <dbReference type="EMBL" id="ADL56042.1"/>
    </source>
</evidence>
<evidence type="ECO:0000313" key="2">
    <source>
        <dbReference type="Proteomes" id="UP000001235"/>
    </source>
</evidence>
<reference evidence="1 2" key="1">
    <citation type="submission" date="2010-08" db="EMBL/GenBank/DDBJ databases">
        <title>Complete sequence of Gallionella capsiferriformans ES-2.</title>
        <authorList>
            <consortium name="US DOE Joint Genome Institute"/>
            <person name="Lucas S."/>
            <person name="Copeland A."/>
            <person name="Lapidus A."/>
            <person name="Cheng J.-F."/>
            <person name="Bruce D."/>
            <person name="Goodwin L."/>
            <person name="Pitluck S."/>
            <person name="Chertkov O."/>
            <person name="Davenport K.W."/>
            <person name="Detter J.C."/>
            <person name="Han C."/>
            <person name="Tapia R."/>
            <person name="Land M."/>
            <person name="Hauser L."/>
            <person name="Chang Y.-J."/>
            <person name="Jeffries C."/>
            <person name="Kyrpides N."/>
            <person name="Ivanova N."/>
            <person name="Mikhailova N."/>
            <person name="Shelobolina E.S."/>
            <person name="Picardal F."/>
            <person name="Roden E."/>
            <person name="Emerson D."/>
            <person name="Woyke T."/>
        </authorList>
    </citation>
    <scope>NUCLEOTIDE SEQUENCE [LARGE SCALE GENOMIC DNA]</scope>
    <source>
        <strain evidence="1 2">ES-2</strain>
    </source>
</reference>
<proteinExistence type="predicted"/>
<organism evidence="1 2">
    <name type="scientific">Gallionella capsiferriformans (strain ES-2)</name>
    <name type="common">Gallionella ferruginea capsiferriformans (strain ES-2)</name>
    <dbReference type="NCBI Taxonomy" id="395494"/>
    <lineage>
        <taxon>Bacteria</taxon>
        <taxon>Pseudomonadati</taxon>
        <taxon>Pseudomonadota</taxon>
        <taxon>Betaproteobacteria</taxon>
        <taxon>Nitrosomonadales</taxon>
        <taxon>Gallionellaceae</taxon>
        <taxon>Gallionella</taxon>
    </lineage>
</organism>
<dbReference type="Gene3D" id="1.10.238.160">
    <property type="match status" value="1"/>
</dbReference>
<sequence>MVSTQPTPTKFLRLSDVTKAIGASGSSVWAWVKNGTFPAPVKLSPNCTAWIAAEVDQWAADRIADSRKAGV</sequence>
<dbReference type="EMBL" id="CP002159">
    <property type="protein sequence ID" value="ADL56042.1"/>
    <property type="molecule type" value="Genomic_DNA"/>
</dbReference>
<dbReference type="Proteomes" id="UP000001235">
    <property type="component" value="Chromosome"/>
</dbReference>
<dbReference type="InterPro" id="IPR052931">
    <property type="entry name" value="Prophage_regulatory_activator"/>
</dbReference>
<dbReference type="PANTHER" id="PTHR36154:SF1">
    <property type="entry name" value="DNA-BINDING TRANSCRIPTIONAL ACTIVATOR ALPA"/>
    <property type="match status" value="1"/>
</dbReference>
<dbReference type="Pfam" id="PF05930">
    <property type="entry name" value="Phage_AlpA"/>
    <property type="match status" value="1"/>
</dbReference>
<dbReference type="HOGENOM" id="CLU_140176_15_3_4"/>
<dbReference type="RefSeq" id="WP_013293974.1">
    <property type="nucleotide sequence ID" value="NC_014394.1"/>
</dbReference>
<dbReference type="eggNOG" id="COG3311">
    <property type="taxonomic scope" value="Bacteria"/>
</dbReference>
<dbReference type="OrthoDB" id="8527558at2"/>
<gene>
    <name evidence="1" type="ordered locus">Galf_2036</name>
</gene>
<dbReference type="STRING" id="395494.Galf_2036"/>
<protein>
    <submittedName>
        <fullName evidence="1">Phage transcriptional regulator, AlpA</fullName>
    </submittedName>
</protein>